<evidence type="ECO:0000256" key="19">
    <source>
        <dbReference type="ARBA" id="ARBA00047588"/>
    </source>
</evidence>
<comment type="similarity">
    <text evidence="15">Belongs to the THEM4/THEM5 thioesterase family.</text>
</comment>
<keyword evidence="7" id="KW-0378">Hydrolase</keyword>
<evidence type="ECO:0000256" key="8">
    <source>
        <dbReference type="ARBA" id="ARBA00022832"/>
    </source>
</evidence>
<comment type="catalytic activity">
    <reaction evidence="14">
        <text>(9Z)-octadecenoyl-CoA + H2O = (9Z)-octadecenoate + CoA + H(+)</text>
        <dbReference type="Rhea" id="RHEA:40139"/>
        <dbReference type="ChEBI" id="CHEBI:15377"/>
        <dbReference type="ChEBI" id="CHEBI:15378"/>
        <dbReference type="ChEBI" id="CHEBI:30823"/>
        <dbReference type="ChEBI" id="CHEBI:57287"/>
        <dbReference type="ChEBI" id="CHEBI:57387"/>
    </reaction>
    <physiologicalReaction direction="left-to-right" evidence="14">
        <dbReference type="Rhea" id="RHEA:40140"/>
    </physiologicalReaction>
</comment>
<dbReference type="PANTHER" id="PTHR12418">
    <property type="entry name" value="ACYL-COENZYME A THIOESTERASE THEM4"/>
    <property type="match status" value="1"/>
</dbReference>
<dbReference type="Gene3D" id="3.10.129.10">
    <property type="entry name" value="Hotdog Thioesterase"/>
    <property type="match status" value="1"/>
</dbReference>
<evidence type="ECO:0000313" key="25">
    <source>
        <dbReference type="EMBL" id="OGL42865.1"/>
    </source>
</evidence>
<keyword evidence="12" id="KW-0966">Cell projection</keyword>
<evidence type="ECO:0000256" key="7">
    <source>
        <dbReference type="ARBA" id="ARBA00022801"/>
    </source>
</evidence>
<organism evidence="25 26">
    <name type="scientific">Candidatus Schekmanbacteria bacterium RBG_13_48_7</name>
    <dbReference type="NCBI Taxonomy" id="1817878"/>
    <lineage>
        <taxon>Bacteria</taxon>
        <taxon>Candidatus Schekmaniibacteriota</taxon>
    </lineage>
</organism>
<evidence type="ECO:0000256" key="2">
    <source>
        <dbReference type="ARBA" id="ARBA00004496"/>
    </source>
</evidence>
<evidence type="ECO:0000256" key="1">
    <source>
        <dbReference type="ARBA" id="ARBA00004170"/>
    </source>
</evidence>
<evidence type="ECO:0000256" key="13">
    <source>
        <dbReference type="ARBA" id="ARBA00035852"/>
    </source>
</evidence>
<comment type="subcellular location">
    <subcellularLocation>
        <location evidence="3">Cell projection</location>
        <location evidence="3">Ruffle membrane</location>
    </subcellularLocation>
    <subcellularLocation>
        <location evidence="2">Cytoplasm</location>
    </subcellularLocation>
    <subcellularLocation>
        <location evidence="1">Membrane</location>
        <topology evidence="1">Peripheral membrane protein</topology>
    </subcellularLocation>
</comment>
<accession>A0A1F7RMR8</accession>
<dbReference type="PANTHER" id="PTHR12418:SF19">
    <property type="entry name" value="ACYL-COENZYME A THIOESTERASE THEM4"/>
    <property type="match status" value="1"/>
</dbReference>
<dbReference type="GO" id="GO:0016787">
    <property type="term" value="F:hydrolase activity"/>
    <property type="evidence" value="ECO:0007669"/>
    <property type="project" value="UniProtKB-KW"/>
</dbReference>
<protein>
    <recommendedName>
        <fullName evidence="17">Acyl-coenzyme A thioesterase THEM4</fullName>
        <ecNumber evidence="16">3.1.2.2</ecNumber>
    </recommendedName>
    <alternativeName>
        <fullName evidence="18">Thioesterase superfamily member 4</fullName>
    </alternativeName>
</protein>
<comment type="catalytic activity">
    <reaction evidence="23">
        <text>tetradecanoyl-CoA + H2O = tetradecanoate + CoA + H(+)</text>
        <dbReference type="Rhea" id="RHEA:40119"/>
        <dbReference type="ChEBI" id="CHEBI:15377"/>
        <dbReference type="ChEBI" id="CHEBI:15378"/>
        <dbReference type="ChEBI" id="CHEBI:30807"/>
        <dbReference type="ChEBI" id="CHEBI:57287"/>
        <dbReference type="ChEBI" id="CHEBI:57385"/>
    </reaction>
    <physiologicalReaction direction="left-to-right" evidence="23">
        <dbReference type="Rhea" id="RHEA:40120"/>
    </physiologicalReaction>
</comment>
<evidence type="ECO:0000256" key="16">
    <source>
        <dbReference type="ARBA" id="ARBA00038848"/>
    </source>
</evidence>
<keyword evidence="11" id="KW-0472">Membrane</keyword>
<sequence>MVIYTRIKKVFLKYMQNNQSYVMPDFQPNPDWEPIDNLAKIGGSRPFITGKNNAHILQICYFKRKKDGALVGKLWFGPGAEGPPHHAHGGSIAGVFDEIMGAAAWLAGFPILAARVSVDFIKPVPLGKEVKYEAWVTKVVGRRVMVDGFILSDTNQKYACGSGIFALIDPDKLGSMRTQLEEIVKEAGISFL</sequence>
<feature type="domain" description="Thioesterase" evidence="24">
    <location>
        <begin position="86"/>
        <end position="156"/>
    </location>
</feature>
<evidence type="ECO:0000256" key="22">
    <source>
        <dbReference type="ARBA" id="ARBA00048074"/>
    </source>
</evidence>
<keyword evidence="6" id="KW-0053">Apoptosis</keyword>
<comment type="catalytic activity">
    <reaction evidence="20">
        <text>hexadecanoyl-CoA + H2O = hexadecanoate + CoA + H(+)</text>
        <dbReference type="Rhea" id="RHEA:16645"/>
        <dbReference type="ChEBI" id="CHEBI:7896"/>
        <dbReference type="ChEBI" id="CHEBI:15377"/>
        <dbReference type="ChEBI" id="CHEBI:15378"/>
        <dbReference type="ChEBI" id="CHEBI:57287"/>
        <dbReference type="ChEBI" id="CHEBI:57379"/>
        <dbReference type="EC" id="3.1.2.2"/>
    </reaction>
    <physiologicalReaction direction="left-to-right" evidence="20">
        <dbReference type="Rhea" id="RHEA:16646"/>
    </physiologicalReaction>
</comment>
<comment type="catalytic activity">
    <reaction evidence="19">
        <text>octanoyl-CoA + H2O = octanoate + CoA + H(+)</text>
        <dbReference type="Rhea" id="RHEA:30143"/>
        <dbReference type="ChEBI" id="CHEBI:15377"/>
        <dbReference type="ChEBI" id="CHEBI:15378"/>
        <dbReference type="ChEBI" id="CHEBI:25646"/>
        <dbReference type="ChEBI" id="CHEBI:57287"/>
        <dbReference type="ChEBI" id="CHEBI:57386"/>
    </reaction>
    <physiologicalReaction direction="left-to-right" evidence="19">
        <dbReference type="Rhea" id="RHEA:30144"/>
    </physiologicalReaction>
</comment>
<keyword evidence="9" id="KW-0809">Transit peptide</keyword>
<evidence type="ECO:0000256" key="21">
    <source>
        <dbReference type="ARBA" id="ARBA00047969"/>
    </source>
</evidence>
<name>A0A1F7RMR8_9BACT</name>
<dbReference type="Pfam" id="PF03061">
    <property type="entry name" value="4HBT"/>
    <property type="match status" value="1"/>
</dbReference>
<evidence type="ECO:0000259" key="24">
    <source>
        <dbReference type="Pfam" id="PF03061"/>
    </source>
</evidence>
<evidence type="ECO:0000256" key="12">
    <source>
        <dbReference type="ARBA" id="ARBA00023273"/>
    </source>
</evidence>
<evidence type="ECO:0000256" key="11">
    <source>
        <dbReference type="ARBA" id="ARBA00023136"/>
    </source>
</evidence>
<evidence type="ECO:0000256" key="20">
    <source>
        <dbReference type="ARBA" id="ARBA00047734"/>
    </source>
</evidence>
<keyword evidence="8" id="KW-0276">Fatty acid metabolism</keyword>
<dbReference type="Proteomes" id="UP000179266">
    <property type="component" value="Unassembled WGS sequence"/>
</dbReference>
<comment type="caution">
    <text evidence="25">The sequence shown here is derived from an EMBL/GenBank/DDBJ whole genome shotgun (WGS) entry which is preliminary data.</text>
</comment>
<evidence type="ECO:0000256" key="9">
    <source>
        <dbReference type="ARBA" id="ARBA00022946"/>
    </source>
</evidence>
<evidence type="ECO:0000256" key="5">
    <source>
        <dbReference type="ARBA" id="ARBA00022490"/>
    </source>
</evidence>
<comment type="catalytic activity">
    <reaction evidence="22">
        <text>dodecanoyl-CoA + H2O = dodecanoate + CoA + H(+)</text>
        <dbReference type="Rhea" id="RHEA:30135"/>
        <dbReference type="ChEBI" id="CHEBI:15377"/>
        <dbReference type="ChEBI" id="CHEBI:15378"/>
        <dbReference type="ChEBI" id="CHEBI:18262"/>
        <dbReference type="ChEBI" id="CHEBI:57287"/>
        <dbReference type="ChEBI" id="CHEBI:57375"/>
    </reaction>
    <physiologicalReaction direction="left-to-right" evidence="22">
        <dbReference type="Rhea" id="RHEA:30136"/>
    </physiologicalReaction>
</comment>
<reference evidence="25 26" key="1">
    <citation type="journal article" date="2016" name="Nat. Commun.">
        <title>Thousands of microbial genomes shed light on interconnected biogeochemical processes in an aquifer system.</title>
        <authorList>
            <person name="Anantharaman K."/>
            <person name="Brown C.T."/>
            <person name="Hug L.A."/>
            <person name="Sharon I."/>
            <person name="Castelle C.J."/>
            <person name="Probst A.J."/>
            <person name="Thomas B.C."/>
            <person name="Singh A."/>
            <person name="Wilkins M.J."/>
            <person name="Karaoz U."/>
            <person name="Brodie E.L."/>
            <person name="Williams K.H."/>
            <person name="Hubbard S.S."/>
            <person name="Banfield J.F."/>
        </authorList>
    </citation>
    <scope>NUCLEOTIDE SEQUENCE [LARGE SCALE GENOMIC DNA]</scope>
</reference>
<evidence type="ECO:0000256" key="10">
    <source>
        <dbReference type="ARBA" id="ARBA00023098"/>
    </source>
</evidence>
<gene>
    <name evidence="25" type="ORF">A2161_15765</name>
</gene>
<dbReference type="CDD" id="cd03443">
    <property type="entry name" value="PaaI_thioesterase"/>
    <property type="match status" value="1"/>
</dbReference>
<dbReference type="InterPro" id="IPR029069">
    <property type="entry name" value="HotDog_dom_sf"/>
</dbReference>
<comment type="catalytic activity">
    <reaction evidence="13">
        <text>(5Z,8Z,11Z,14Z)-eicosatetraenoyl-CoA + H2O = (5Z,8Z,11Z,14Z)-eicosatetraenoate + CoA + H(+)</text>
        <dbReference type="Rhea" id="RHEA:40151"/>
        <dbReference type="ChEBI" id="CHEBI:15377"/>
        <dbReference type="ChEBI" id="CHEBI:15378"/>
        <dbReference type="ChEBI" id="CHEBI:32395"/>
        <dbReference type="ChEBI" id="CHEBI:57287"/>
        <dbReference type="ChEBI" id="CHEBI:57368"/>
    </reaction>
    <physiologicalReaction direction="left-to-right" evidence="13">
        <dbReference type="Rhea" id="RHEA:40152"/>
    </physiologicalReaction>
</comment>
<evidence type="ECO:0000256" key="6">
    <source>
        <dbReference type="ARBA" id="ARBA00022703"/>
    </source>
</evidence>
<keyword evidence="4" id="KW-1003">Cell membrane</keyword>
<evidence type="ECO:0000313" key="26">
    <source>
        <dbReference type="Proteomes" id="UP000179266"/>
    </source>
</evidence>
<dbReference type="EC" id="3.1.2.2" evidence="16"/>
<dbReference type="GO" id="GO:0006631">
    <property type="term" value="P:fatty acid metabolic process"/>
    <property type="evidence" value="ECO:0007669"/>
    <property type="project" value="UniProtKB-KW"/>
</dbReference>
<keyword evidence="5" id="KW-0963">Cytoplasm</keyword>
<evidence type="ECO:0000256" key="3">
    <source>
        <dbReference type="ARBA" id="ARBA00004632"/>
    </source>
</evidence>
<dbReference type="GO" id="GO:0016020">
    <property type="term" value="C:membrane"/>
    <property type="evidence" value="ECO:0007669"/>
    <property type="project" value="UniProtKB-SubCell"/>
</dbReference>
<dbReference type="SUPFAM" id="SSF54637">
    <property type="entry name" value="Thioesterase/thiol ester dehydrase-isomerase"/>
    <property type="match status" value="1"/>
</dbReference>
<evidence type="ECO:0000256" key="15">
    <source>
        <dbReference type="ARBA" id="ARBA00038456"/>
    </source>
</evidence>
<dbReference type="AlphaFoldDB" id="A0A1F7RMR8"/>
<keyword evidence="10" id="KW-0443">Lipid metabolism</keyword>
<evidence type="ECO:0000256" key="18">
    <source>
        <dbReference type="ARBA" id="ARBA00043210"/>
    </source>
</evidence>
<evidence type="ECO:0000256" key="17">
    <source>
        <dbReference type="ARBA" id="ARBA00040123"/>
    </source>
</evidence>
<evidence type="ECO:0000256" key="14">
    <source>
        <dbReference type="ARBA" id="ARBA00037002"/>
    </source>
</evidence>
<evidence type="ECO:0000256" key="23">
    <source>
        <dbReference type="ARBA" id="ARBA00048180"/>
    </source>
</evidence>
<comment type="catalytic activity">
    <reaction evidence="21">
        <text>decanoyl-CoA + H2O = decanoate + CoA + H(+)</text>
        <dbReference type="Rhea" id="RHEA:40059"/>
        <dbReference type="ChEBI" id="CHEBI:15377"/>
        <dbReference type="ChEBI" id="CHEBI:15378"/>
        <dbReference type="ChEBI" id="CHEBI:27689"/>
        <dbReference type="ChEBI" id="CHEBI:57287"/>
        <dbReference type="ChEBI" id="CHEBI:61430"/>
    </reaction>
    <physiologicalReaction direction="left-to-right" evidence="21">
        <dbReference type="Rhea" id="RHEA:40060"/>
    </physiologicalReaction>
</comment>
<proteinExistence type="inferred from homology"/>
<dbReference type="InterPro" id="IPR052365">
    <property type="entry name" value="THEM4/THEM5_acyl-CoA_thioest"/>
</dbReference>
<evidence type="ECO:0000256" key="4">
    <source>
        <dbReference type="ARBA" id="ARBA00022475"/>
    </source>
</evidence>
<dbReference type="EMBL" id="MGDD01000302">
    <property type="protein sequence ID" value="OGL42865.1"/>
    <property type="molecule type" value="Genomic_DNA"/>
</dbReference>
<dbReference type="InterPro" id="IPR006683">
    <property type="entry name" value="Thioestr_dom"/>
</dbReference>
<dbReference type="GO" id="GO:0005737">
    <property type="term" value="C:cytoplasm"/>
    <property type="evidence" value="ECO:0007669"/>
    <property type="project" value="UniProtKB-SubCell"/>
</dbReference>